<keyword evidence="5 7" id="KW-1133">Transmembrane helix</keyword>
<evidence type="ECO:0000256" key="1">
    <source>
        <dbReference type="ARBA" id="ARBA00004651"/>
    </source>
</evidence>
<feature type="transmembrane region" description="Helical" evidence="7">
    <location>
        <begin position="419"/>
        <end position="437"/>
    </location>
</feature>
<accession>A0ABZ3ETT6</accession>
<evidence type="ECO:0000256" key="5">
    <source>
        <dbReference type="ARBA" id="ARBA00022989"/>
    </source>
</evidence>
<keyword evidence="9" id="KW-1185">Reference proteome</keyword>
<organism evidence="8 9">
    <name type="scientific">Kineothrix sedimenti</name>
    <dbReference type="NCBI Taxonomy" id="3123317"/>
    <lineage>
        <taxon>Bacteria</taxon>
        <taxon>Bacillati</taxon>
        <taxon>Bacillota</taxon>
        <taxon>Clostridia</taxon>
        <taxon>Lachnospirales</taxon>
        <taxon>Lachnospiraceae</taxon>
        <taxon>Kineothrix</taxon>
    </lineage>
</organism>
<feature type="transmembrane region" description="Helical" evidence="7">
    <location>
        <begin position="318"/>
        <end position="342"/>
    </location>
</feature>
<dbReference type="InterPro" id="IPR052031">
    <property type="entry name" value="Membrane_Transporter-Flippase"/>
</dbReference>
<comment type="subcellular location">
    <subcellularLocation>
        <location evidence="1">Cell membrane</location>
        <topology evidence="1">Multi-pass membrane protein</topology>
    </subcellularLocation>
</comment>
<dbReference type="NCBIfam" id="TIGR00797">
    <property type="entry name" value="matE"/>
    <property type="match status" value="1"/>
</dbReference>
<evidence type="ECO:0000256" key="7">
    <source>
        <dbReference type="SAM" id="Phobius"/>
    </source>
</evidence>
<reference evidence="8 9" key="1">
    <citation type="submission" date="2024-02" db="EMBL/GenBank/DDBJ databases">
        <title>Bacterial strain from lacustrine sediment.</title>
        <authorList>
            <person name="Petit C."/>
            <person name="Fadhlaoui K."/>
        </authorList>
    </citation>
    <scope>NUCLEOTIDE SEQUENCE [LARGE SCALE GENOMIC DNA]</scope>
    <source>
        <strain evidence="8 9">IPX-CK</strain>
    </source>
</reference>
<feature type="transmembrane region" description="Helical" evidence="7">
    <location>
        <begin position="163"/>
        <end position="184"/>
    </location>
</feature>
<dbReference type="PANTHER" id="PTHR43549">
    <property type="entry name" value="MULTIDRUG RESISTANCE PROTEIN YPNP-RELATED"/>
    <property type="match status" value="1"/>
</dbReference>
<keyword evidence="3" id="KW-1003">Cell membrane</keyword>
<keyword evidence="6 7" id="KW-0472">Membrane</keyword>
<feature type="transmembrane region" description="Helical" evidence="7">
    <location>
        <begin position="95"/>
        <end position="114"/>
    </location>
</feature>
<evidence type="ECO:0000256" key="2">
    <source>
        <dbReference type="ARBA" id="ARBA00022448"/>
    </source>
</evidence>
<feature type="transmembrane region" description="Helical" evidence="7">
    <location>
        <begin position="43"/>
        <end position="65"/>
    </location>
</feature>
<proteinExistence type="predicted"/>
<dbReference type="InterPro" id="IPR002528">
    <property type="entry name" value="MATE_fam"/>
</dbReference>
<dbReference type="CDD" id="cd13138">
    <property type="entry name" value="MATE_yoeA_like"/>
    <property type="match status" value="1"/>
</dbReference>
<protein>
    <submittedName>
        <fullName evidence="8">MATE family efflux transporter</fullName>
    </submittedName>
</protein>
<dbReference type="PIRSF" id="PIRSF006603">
    <property type="entry name" value="DinF"/>
    <property type="match status" value="1"/>
</dbReference>
<evidence type="ECO:0000256" key="3">
    <source>
        <dbReference type="ARBA" id="ARBA00022475"/>
    </source>
</evidence>
<evidence type="ECO:0000313" key="8">
    <source>
        <dbReference type="EMBL" id="XAH72762.1"/>
    </source>
</evidence>
<dbReference type="InterPro" id="IPR048279">
    <property type="entry name" value="MdtK-like"/>
</dbReference>
<feature type="transmembrane region" description="Helical" evidence="7">
    <location>
        <begin position="134"/>
        <end position="151"/>
    </location>
</feature>
<name>A0ABZ3ETT6_9FIRM</name>
<evidence type="ECO:0000313" key="9">
    <source>
        <dbReference type="Proteomes" id="UP001451571"/>
    </source>
</evidence>
<dbReference type="RefSeq" id="WP_342756376.1">
    <property type="nucleotide sequence ID" value="NZ_CP146256.1"/>
</dbReference>
<gene>
    <name evidence="8" type="ORF">V6984_14750</name>
</gene>
<dbReference type="Pfam" id="PF01554">
    <property type="entry name" value="MatE"/>
    <property type="match status" value="2"/>
</dbReference>
<feature type="transmembrane region" description="Helical" evidence="7">
    <location>
        <begin position="386"/>
        <end position="407"/>
    </location>
</feature>
<sequence length="453" mass="49260">MELDMTKGSPSKLIVKFIIPLIIGNIFQQLYTMVDTIIVGRFLGVQALAAVGATGTITFLIFGFMQGLTTGFTVLTAQRFGAGDIEGLKKSVGNAVFLSVIVTIIMTFVSIAGMDKLLSIMNTPEDIFEMSRTFVVIMCIGMMCTVFYNLLASFLRAVGNSKVPLYFLMIAAVLNIILDLFLILVIPLGIAGAAIATVISQGVSGVLCLIYIMKKVPILCIRKEHRKVDYICCVNQLSIGLPMALQFSITAVGTMMVQAALNLFGSTVVAAYTAACKVEQFVTQPFVAMGMTMATYCAQNRGVSDFTRIRRGVRIANIMSAVYGIVIYAVIMQILPYAIGLFVSGDITEVLGYARTYVMICGFFFIPLGMIFIFRNAMQGSGYSVLPVLGGVVELVCRATLAFTSAYYQSYVGVCFGNASAWIMTGIFLAIAYIFVMRNAQRRNDARVCEQSL</sequence>
<dbReference type="Proteomes" id="UP001451571">
    <property type="component" value="Chromosome"/>
</dbReference>
<feature type="transmembrane region" description="Helical" evidence="7">
    <location>
        <begin position="13"/>
        <end position="31"/>
    </location>
</feature>
<keyword evidence="2" id="KW-0813">Transport</keyword>
<keyword evidence="4 7" id="KW-0812">Transmembrane</keyword>
<dbReference type="EMBL" id="CP146256">
    <property type="protein sequence ID" value="XAH72762.1"/>
    <property type="molecule type" value="Genomic_DNA"/>
</dbReference>
<feature type="transmembrane region" description="Helical" evidence="7">
    <location>
        <begin position="190"/>
        <end position="213"/>
    </location>
</feature>
<feature type="transmembrane region" description="Helical" evidence="7">
    <location>
        <begin position="354"/>
        <end position="374"/>
    </location>
</feature>
<evidence type="ECO:0000256" key="4">
    <source>
        <dbReference type="ARBA" id="ARBA00022692"/>
    </source>
</evidence>
<dbReference type="PANTHER" id="PTHR43549:SF3">
    <property type="entry name" value="MULTIDRUG RESISTANCE PROTEIN YPNP-RELATED"/>
    <property type="match status" value="1"/>
</dbReference>
<evidence type="ECO:0000256" key="6">
    <source>
        <dbReference type="ARBA" id="ARBA00023136"/>
    </source>
</evidence>